<keyword evidence="1" id="KW-0472">Membrane</keyword>
<sequence length="155" mass="15773">MRSIRPFSGDTPTSLRMLVGTSCVAALAIAGAAIASAEHPPGPYRFLATIGLFALARSMVLWIRAGSQRFGLSWGEAALLVGMCLLPLHWLVAVVPVGALVGGVLSGAAPIKTLYNTAAATISTAAACLVVGGSAASARCHRSASAPRSHWLPPA</sequence>
<dbReference type="KEGG" id="atl:Athai_05590"/>
<feature type="transmembrane region" description="Helical" evidence="1">
    <location>
        <begin position="117"/>
        <end position="138"/>
    </location>
</feature>
<keyword evidence="3" id="KW-1185">Reference proteome</keyword>
<dbReference type="Proteomes" id="UP000611640">
    <property type="component" value="Chromosome"/>
</dbReference>
<keyword evidence="1" id="KW-1133">Transmembrane helix</keyword>
<dbReference type="RefSeq" id="WP_203960006.1">
    <property type="nucleotide sequence ID" value="NZ_AP023355.1"/>
</dbReference>
<evidence type="ECO:0000313" key="3">
    <source>
        <dbReference type="Proteomes" id="UP000611640"/>
    </source>
</evidence>
<dbReference type="EMBL" id="AP023355">
    <property type="protein sequence ID" value="BCJ33056.1"/>
    <property type="molecule type" value="Genomic_DNA"/>
</dbReference>
<organism evidence="2 3">
    <name type="scientific">Actinocatenispora thailandica</name>
    <dbReference type="NCBI Taxonomy" id="227318"/>
    <lineage>
        <taxon>Bacteria</taxon>
        <taxon>Bacillati</taxon>
        <taxon>Actinomycetota</taxon>
        <taxon>Actinomycetes</taxon>
        <taxon>Micromonosporales</taxon>
        <taxon>Micromonosporaceae</taxon>
        <taxon>Actinocatenispora</taxon>
    </lineage>
</organism>
<feature type="transmembrane region" description="Helical" evidence="1">
    <location>
        <begin position="77"/>
        <end position="105"/>
    </location>
</feature>
<dbReference type="AlphaFoldDB" id="A0A7R7DK49"/>
<protein>
    <submittedName>
        <fullName evidence="2">Uncharacterized protein</fullName>
    </submittedName>
</protein>
<keyword evidence="1" id="KW-0812">Transmembrane</keyword>
<accession>A0A7R7DK49</accession>
<feature type="transmembrane region" description="Helical" evidence="1">
    <location>
        <begin position="47"/>
        <end position="65"/>
    </location>
</feature>
<evidence type="ECO:0000313" key="2">
    <source>
        <dbReference type="EMBL" id="BCJ33056.1"/>
    </source>
</evidence>
<reference evidence="2 3" key="1">
    <citation type="submission" date="2020-08" db="EMBL/GenBank/DDBJ databases">
        <title>Whole genome shotgun sequence of Actinocatenispora thailandica NBRC 105041.</title>
        <authorList>
            <person name="Komaki H."/>
            <person name="Tamura T."/>
        </authorList>
    </citation>
    <scope>NUCLEOTIDE SEQUENCE [LARGE SCALE GENOMIC DNA]</scope>
    <source>
        <strain evidence="2 3">NBRC 105041</strain>
    </source>
</reference>
<evidence type="ECO:0000256" key="1">
    <source>
        <dbReference type="SAM" id="Phobius"/>
    </source>
</evidence>
<gene>
    <name evidence="2" type="ORF">Athai_05590</name>
</gene>
<name>A0A7R7DK49_9ACTN</name>
<proteinExistence type="predicted"/>